<dbReference type="PANTHER" id="PTHR35507">
    <property type="entry name" value="OS09G0488600 PROTEIN"/>
    <property type="match status" value="1"/>
</dbReference>
<dbReference type="AlphaFoldDB" id="A0A843TP87"/>
<dbReference type="EMBL" id="NMUH01000116">
    <property type="protein sequence ID" value="MQL72016.1"/>
    <property type="molecule type" value="Genomic_DNA"/>
</dbReference>
<comment type="caution">
    <text evidence="2">The sequence shown here is derived from an EMBL/GenBank/DDBJ whole genome shotgun (WGS) entry which is preliminary data.</text>
</comment>
<evidence type="ECO:0000313" key="3">
    <source>
        <dbReference type="Proteomes" id="UP000652761"/>
    </source>
</evidence>
<reference evidence="2" key="1">
    <citation type="submission" date="2017-07" db="EMBL/GenBank/DDBJ databases">
        <title>Taro Niue Genome Assembly and Annotation.</title>
        <authorList>
            <person name="Atibalentja N."/>
            <person name="Keating K."/>
            <person name="Fields C.J."/>
        </authorList>
    </citation>
    <scope>NUCLEOTIDE SEQUENCE</scope>
    <source>
        <strain evidence="2">Niue_2</strain>
        <tissue evidence="2">Leaf</tissue>
    </source>
</reference>
<protein>
    <submittedName>
        <fullName evidence="2">Uncharacterized protein</fullName>
    </submittedName>
</protein>
<dbReference type="Proteomes" id="UP000652761">
    <property type="component" value="Unassembled WGS sequence"/>
</dbReference>
<feature type="region of interest" description="Disordered" evidence="1">
    <location>
        <begin position="330"/>
        <end position="367"/>
    </location>
</feature>
<accession>A0A843TP87</accession>
<evidence type="ECO:0000256" key="1">
    <source>
        <dbReference type="SAM" id="MobiDB-lite"/>
    </source>
</evidence>
<dbReference type="PANTHER" id="PTHR35507:SF1">
    <property type="entry name" value="TMF_TATA_BD DOMAIN-CONTAINING PROTEIN"/>
    <property type="match status" value="1"/>
</dbReference>
<name>A0A843TP87_COLES</name>
<feature type="compositionally biased region" description="Low complexity" evidence="1">
    <location>
        <begin position="351"/>
        <end position="363"/>
    </location>
</feature>
<sequence>MDGDDGGPELAFMAALPGRVSLPTFSPLLAPASRRLSSCFSEPSRTLPATRKKLAWVSLQGRLVGAEEAASARAIGGGLSPEEAAAWELFTPLQRVLLVAVVAAAAAESKKARRIVQLQSSVDLRDQVLLDMQQKLDDLCEQLNSLNEQARDQGGKFSSMNDGYSGYELVEAEGVKSHSCDHQVSKLDPQSGIVPLEPVSSNEKRVVGKSDSRRGDLFFISNTAEQEERRMSDLSDFCSSVTSSMDIQFSALAAEQDFYNLRKECEEKDEIIKELNAAAHASNVASSKRITDLEDIVRRKNMVIMKLKKDMVVLEQKVIQLTRMQRPSFLASNSSDSKHPVMSNNLLYDMSSSSPSSSDSDSPAVKCEQQIKTPLPQVESDCSQKDCSSKIESEKATFSKNFILPCKSTERQQEGSRSPLTENCLNYTADSGVTLRPRKSVSSEGDVKRLRRRLHQDSRRTTLQRRWI</sequence>
<proteinExistence type="predicted"/>
<organism evidence="2 3">
    <name type="scientific">Colocasia esculenta</name>
    <name type="common">Wild taro</name>
    <name type="synonym">Arum esculentum</name>
    <dbReference type="NCBI Taxonomy" id="4460"/>
    <lineage>
        <taxon>Eukaryota</taxon>
        <taxon>Viridiplantae</taxon>
        <taxon>Streptophyta</taxon>
        <taxon>Embryophyta</taxon>
        <taxon>Tracheophyta</taxon>
        <taxon>Spermatophyta</taxon>
        <taxon>Magnoliopsida</taxon>
        <taxon>Liliopsida</taxon>
        <taxon>Araceae</taxon>
        <taxon>Aroideae</taxon>
        <taxon>Colocasieae</taxon>
        <taxon>Colocasia</taxon>
    </lineage>
</organism>
<gene>
    <name evidence="2" type="ORF">Taro_004343</name>
</gene>
<dbReference type="OrthoDB" id="1894403at2759"/>
<evidence type="ECO:0000313" key="2">
    <source>
        <dbReference type="EMBL" id="MQL72016.1"/>
    </source>
</evidence>
<keyword evidence="3" id="KW-1185">Reference proteome</keyword>